<feature type="region of interest" description="Disordered" evidence="1">
    <location>
        <begin position="160"/>
        <end position="186"/>
    </location>
</feature>
<name>A0A923E3K4_9ACTO</name>
<feature type="transmembrane region" description="Helical" evidence="2">
    <location>
        <begin position="135"/>
        <end position="156"/>
    </location>
</feature>
<comment type="caution">
    <text evidence="3">The sequence shown here is derived from an EMBL/GenBank/DDBJ whole genome shotgun (WGS) entry which is preliminary data.</text>
</comment>
<keyword evidence="4" id="KW-1185">Reference proteome</keyword>
<sequence>MSTQPPTPELPRRRDRASAGAHGRTSEIPVVRTKRAQGMLGMIDALAQDDLRRRPGMRLSAFTVMTLSLLAILTWLISGSAWTLGAVIGLAGIALVLGWSALTGIELPIATTIMLAGTSAVLPVVVAATGDLGNAVPILGIAVVATLAATILSAPAPREHSLPELRKTETPEPPAHRRARPETATRPTTLSVASAMSLLVLIGGGTAWTAIDVLENWGILVPLTSAIIAVVVWGDQIGRSFRAQSFSALGAGVLTGIATSLLAYQLGRATSLMPIILPGIAQSLGRPVAFAIVGLAAGTTIALAVIVVDGILGDHLARRPPLGTISRGAAKFLIAAIPIYALVRIGGI</sequence>
<accession>A0A923E3K4</accession>
<feature type="transmembrane region" description="Helical" evidence="2">
    <location>
        <begin position="109"/>
        <end position="129"/>
    </location>
</feature>
<evidence type="ECO:0000313" key="4">
    <source>
        <dbReference type="Proteomes" id="UP000617426"/>
    </source>
</evidence>
<protein>
    <submittedName>
        <fullName evidence="3">Uncharacterized protein</fullName>
    </submittedName>
</protein>
<feature type="transmembrane region" description="Helical" evidence="2">
    <location>
        <begin position="83"/>
        <end position="102"/>
    </location>
</feature>
<dbReference type="EMBL" id="JACHMK010000001">
    <property type="protein sequence ID" value="MBB6333915.1"/>
    <property type="molecule type" value="Genomic_DNA"/>
</dbReference>
<feature type="region of interest" description="Disordered" evidence="1">
    <location>
        <begin position="1"/>
        <end position="25"/>
    </location>
</feature>
<reference evidence="3" key="1">
    <citation type="submission" date="2020-08" db="EMBL/GenBank/DDBJ databases">
        <title>Sequencing the genomes of 1000 actinobacteria strains.</title>
        <authorList>
            <person name="Klenk H.-P."/>
        </authorList>
    </citation>
    <scope>NUCLEOTIDE SEQUENCE</scope>
    <source>
        <strain evidence="3">DSM 10695</strain>
    </source>
</reference>
<feature type="transmembrane region" description="Helical" evidence="2">
    <location>
        <begin position="287"/>
        <end position="308"/>
    </location>
</feature>
<feature type="transmembrane region" description="Helical" evidence="2">
    <location>
        <begin position="59"/>
        <end position="77"/>
    </location>
</feature>
<gene>
    <name evidence="3" type="ORF">HD592_000480</name>
</gene>
<feature type="transmembrane region" description="Helical" evidence="2">
    <location>
        <begin position="246"/>
        <end position="267"/>
    </location>
</feature>
<proteinExistence type="predicted"/>
<evidence type="ECO:0000256" key="2">
    <source>
        <dbReference type="SAM" id="Phobius"/>
    </source>
</evidence>
<keyword evidence="2" id="KW-1133">Transmembrane helix</keyword>
<keyword evidence="2" id="KW-0472">Membrane</keyword>
<feature type="transmembrane region" description="Helical" evidence="2">
    <location>
        <begin position="190"/>
        <end position="211"/>
    </location>
</feature>
<evidence type="ECO:0000256" key="1">
    <source>
        <dbReference type="SAM" id="MobiDB-lite"/>
    </source>
</evidence>
<dbReference type="AlphaFoldDB" id="A0A923E3K4"/>
<dbReference type="Proteomes" id="UP000617426">
    <property type="component" value="Unassembled WGS sequence"/>
</dbReference>
<dbReference type="RefSeq" id="WP_246429965.1">
    <property type="nucleotide sequence ID" value="NZ_JACHMK010000001.1"/>
</dbReference>
<keyword evidence="2" id="KW-0812">Transmembrane</keyword>
<feature type="transmembrane region" description="Helical" evidence="2">
    <location>
        <begin position="217"/>
        <end position="234"/>
    </location>
</feature>
<feature type="compositionally biased region" description="Basic and acidic residues" evidence="1">
    <location>
        <begin position="160"/>
        <end position="170"/>
    </location>
</feature>
<evidence type="ECO:0000313" key="3">
    <source>
        <dbReference type="EMBL" id="MBB6333915.1"/>
    </source>
</evidence>
<organism evidence="3 4">
    <name type="scientific">Schaalia hyovaginalis</name>
    <dbReference type="NCBI Taxonomy" id="29316"/>
    <lineage>
        <taxon>Bacteria</taxon>
        <taxon>Bacillati</taxon>
        <taxon>Actinomycetota</taxon>
        <taxon>Actinomycetes</taxon>
        <taxon>Actinomycetales</taxon>
        <taxon>Actinomycetaceae</taxon>
        <taxon>Schaalia</taxon>
    </lineage>
</organism>